<evidence type="ECO:0000256" key="1">
    <source>
        <dbReference type="ARBA" id="ARBA00001941"/>
    </source>
</evidence>
<feature type="non-terminal residue" evidence="13">
    <location>
        <position position="1"/>
    </location>
</feature>
<dbReference type="GO" id="GO:0005886">
    <property type="term" value="C:plasma membrane"/>
    <property type="evidence" value="ECO:0007669"/>
    <property type="project" value="UniProtKB-SubCell"/>
</dbReference>
<dbReference type="Pfam" id="PF01522">
    <property type="entry name" value="Polysacc_deac_1"/>
    <property type="match status" value="1"/>
</dbReference>
<keyword evidence="8" id="KW-0472">Membrane</keyword>
<feature type="non-terminal residue" evidence="13">
    <location>
        <position position="213"/>
    </location>
</feature>
<evidence type="ECO:0000256" key="7">
    <source>
        <dbReference type="ARBA" id="ARBA00022801"/>
    </source>
</evidence>
<dbReference type="PANTHER" id="PTHR46471">
    <property type="entry name" value="CHITIN DEACETYLASE"/>
    <property type="match status" value="1"/>
</dbReference>
<dbReference type="CDD" id="cd10951">
    <property type="entry name" value="CE4_ClCDA_like"/>
    <property type="match status" value="1"/>
</dbReference>
<dbReference type="AlphaFoldDB" id="A0A5C3KAE3"/>
<dbReference type="STRING" id="230819.A0A5C3KAE3"/>
<evidence type="ECO:0000256" key="5">
    <source>
        <dbReference type="ARBA" id="ARBA00022723"/>
    </source>
</evidence>
<evidence type="ECO:0000256" key="10">
    <source>
        <dbReference type="ARBA" id="ARBA00023288"/>
    </source>
</evidence>
<protein>
    <submittedName>
        <fullName evidence="13">Carbohydrate esterase family 4 protein</fullName>
    </submittedName>
</protein>
<dbReference type="OrthoDB" id="2125469at2759"/>
<dbReference type="PANTHER" id="PTHR46471:SF2">
    <property type="entry name" value="CHITIN DEACETYLASE-RELATED"/>
    <property type="match status" value="1"/>
</dbReference>
<proteinExistence type="predicted"/>
<keyword evidence="5" id="KW-0479">Metal-binding</keyword>
<evidence type="ECO:0000256" key="2">
    <source>
        <dbReference type="ARBA" id="ARBA00004609"/>
    </source>
</evidence>
<dbReference type="InterPro" id="IPR002509">
    <property type="entry name" value="NODB_dom"/>
</dbReference>
<keyword evidence="6" id="KW-0732">Signal</keyword>
<evidence type="ECO:0000256" key="8">
    <source>
        <dbReference type="ARBA" id="ARBA00023136"/>
    </source>
</evidence>
<feature type="domain" description="NodB homology" evidence="12">
    <location>
        <begin position="9"/>
        <end position="189"/>
    </location>
</feature>
<evidence type="ECO:0000313" key="13">
    <source>
        <dbReference type="EMBL" id="TFK16941.1"/>
    </source>
</evidence>
<keyword evidence="11" id="KW-0961">Cell wall biogenesis/degradation</keyword>
<accession>A0A5C3KAE3</accession>
<dbReference type="Gene3D" id="3.20.20.370">
    <property type="entry name" value="Glycoside hydrolase/deacetylase"/>
    <property type="match status" value="1"/>
</dbReference>
<dbReference type="PROSITE" id="PS51677">
    <property type="entry name" value="NODB"/>
    <property type="match status" value="1"/>
</dbReference>
<dbReference type="GO" id="GO:0005975">
    <property type="term" value="P:carbohydrate metabolic process"/>
    <property type="evidence" value="ECO:0007669"/>
    <property type="project" value="InterPro"/>
</dbReference>
<sequence length="213" mass="23490">IVASCTVPNTVALTFDDGPWVYLNDIATTLKNANATGTFFFIGCIYDEGGVNRVKFAYENGHQVASHTWSHKDLAQLGWDQINDELWRIDDALMKIVGVTPAIMRPPYGSFNDQVVQAVRSRSQTLVIWDFESADSIAGASAENSKNQYDQVIGRHPNTILTLNHETSGEHQVLPYAIQKLQAAGYRLVSVAECLGIQPYQKVSAPSARDVSF</sequence>
<keyword evidence="9" id="KW-0119">Carbohydrate metabolism</keyword>
<dbReference type="GO" id="GO:0046872">
    <property type="term" value="F:metal ion binding"/>
    <property type="evidence" value="ECO:0007669"/>
    <property type="project" value="UniProtKB-KW"/>
</dbReference>
<dbReference type="Proteomes" id="UP000307440">
    <property type="component" value="Unassembled WGS sequence"/>
</dbReference>
<comment type="subcellular location">
    <subcellularLocation>
        <location evidence="2">Cell membrane</location>
        <topology evidence="2">Lipid-anchor</topology>
        <topology evidence="2">GPI-anchor</topology>
    </subcellularLocation>
</comment>
<keyword evidence="4" id="KW-0325">Glycoprotein</keyword>
<keyword evidence="10" id="KW-0449">Lipoprotein</keyword>
<dbReference type="GO" id="GO:0071555">
    <property type="term" value="P:cell wall organization"/>
    <property type="evidence" value="ECO:0007669"/>
    <property type="project" value="UniProtKB-KW"/>
</dbReference>
<dbReference type="GO" id="GO:0098552">
    <property type="term" value="C:side of membrane"/>
    <property type="evidence" value="ECO:0007669"/>
    <property type="project" value="UniProtKB-KW"/>
</dbReference>
<keyword evidence="3" id="KW-1003">Cell membrane</keyword>
<dbReference type="GO" id="GO:0016810">
    <property type="term" value="F:hydrolase activity, acting on carbon-nitrogen (but not peptide) bonds"/>
    <property type="evidence" value="ECO:0007669"/>
    <property type="project" value="InterPro"/>
</dbReference>
<name>A0A5C3KAE3_COPMA</name>
<evidence type="ECO:0000259" key="12">
    <source>
        <dbReference type="PROSITE" id="PS51677"/>
    </source>
</evidence>
<dbReference type="InterPro" id="IPR011330">
    <property type="entry name" value="Glyco_hydro/deAcase_b/a-brl"/>
</dbReference>
<gene>
    <name evidence="13" type="ORF">FA15DRAFT_574211</name>
</gene>
<dbReference type="SUPFAM" id="SSF88713">
    <property type="entry name" value="Glycoside hydrolase/deacetylase"/>
    <property type="match status" value="1"/>
</dbReference>
<evidence type="ECO:0000256" key="6">
    <source>
        <dbReference type="ARBA" id="ARBA00022729"/>
    </source>
</evidence>
<evidence type="ECO:0000256" key="3">
    <source>
        <dbReference type="ARBA" id="ARBA00022475"/>
    </source>
</evidence>
<keyword evidence="4" id="KW-0336">GPI-anchor</keyword>
<organism evidence="13 14">
    <name type="scientific">Coprinopsis marcescibilis</name>
    <name type="common">Agaric fungus</name>
    <name type="synonym">Psathyrella marcescibilis</name>
    <dbReference type="NCBI Taxonomy" id="230819"/>
    <lineage>
        <taxon>Eukaryota</taxon>
        <taxon>Fungi</taxon>
        <taxon>Dikarya</taxon>
        <taxon>Basidiomycota</taxon>
        <taxon>Agaricomycotina</taxon>
        <taxon>Agaricomycetes</taxon>
        <taxon>Agaricomycetidae</taxon>
        <taxon>Agaricales</taxon>
        <taxon>Agaricineae</taxon>
        <taxon>Psathyrellaceae</taxon>
        <taxon>Coprinopsis</taxon>
    </lineage>
</organism>
<keyword evidence="14" id="KW-1185">Reference proteome</keyword>
<evidence type="ECO:0000256" key="4">
    <source>
        <dbReference type="ARBA" id="ARBA00022622"/>
    </source>
</evidence>
<keyword evidence="7" id="KW-0378">Hydrolase</keyword>
<evidence type="ECO:0000256" key="9">
    <source>
        <dbReference type="ARBA" id="ARBA00023277"/>
    </source>
</evidence>
<reference evidence="13 14" key="1">
    <citation type="journal article" date="2019" name="Nat. Ecol. Evol.">
        <title>Megaphylogeny resolves global patterns of mushroom evolution.</title>
        <authorList>
            <person name="Varga T."/>
            <person name="Krizsan K."/>
            <person name="Foldi C."/>
            <person name="Dima B."/>
            <person name="Sanchez-Garcia M."/>
            <person name="Sanchez-Ramirez S."/>
            <person name="Szollosi G.J."/>
            <person name="Szarkandi J.G."/>
            <person name="Papp V."/>
            <person name="Albert L."/>
            <person name="Andreopoulos W."/>
            <person name="Angelini C."/>
            <person name="Antonin V."/>
            <person name="Barry K.W."/>
            <person name="Bougher N.L."/>
            <person name="Buchanan P."/>
            <person name="Buyck B."/>
            <person name="Bense V."/>
            <person name="Catcheside P."/>
            <person name="Chovatia M."/>
            <person name="Cooper J."/>
            <person name="Damon W."/>
            <person name="Desjardin D."/>
            <person name="Finy P."/>
            <person name="Geml J."/>
            <person name="Haridas S."/>
            <person name="Hughes K."/>
            <person name="Justo A."/>
            <person name="Karasinski D."/>
            <person name="Kautmanova I."/>
            <person name="Kiss B."/>
            <person name="Kocsube S."/>
            <person name="Kotiranta H."/>
            <person name="LaButti K.M."/>
            <person name="Lechner B.E."/>
            <person name="Liimatainen K."/>
            <person name="Lipzen A."/>
            <person name="Lukacs Z."/>
            <person name="Mihaltcheva S."/>
            <person name="Morgado L.N."/>
            <person name="Niskanen T."/>
            <person name="Noordeloos M.E."/>
            <person name="Ohm R.A."/>
            <person name="Ortiz-Santana B."/>
            <person name="Ovrebo C."/>
            <person name="Racz N."/>
            <person name="Riley R."/>
            <person name="Savchenko A."/>
            <person name="Shiryaev A."/>
            <person name="Soop K."/>
            <person name="Spirin V."/>
            <person name="Szebenyi C."/>
            <person name="Tomsovsky M."/>
            <person name="Tulloss R.E."/>
            <person name="Uehling J."/>
            <person name="Grigoriev I.V."/>
            <person name="Vagvolgyi C."/>
            <person name="Papp T."/>
            <person name="Martin F.M."/>
            <person name="Miettinen O."/>
            <person name="Hibbett D.S."/>
            <person name="Nagy L.G."/>
        </authorList>
    </citation>
    <scope>NUCLEOTIDE SEQUENCE [LARGE SCALE GENOMIC DNA]</scope>
    <source>
        <strain evidence="13 14">CBS 121175</strain>
    </source>
</reference>
<dbReference type="EMBL" id="ML210600">
    <property type="protein sequence ID" value="TFK16941.1"/>
    <property type="molecule type" value="Genomic_DNA"/>
</dbReference>
<comment type="cofactor">
    <cofactor evidence="1">
        <name>Co(2+)</name>
        <dbReference type="ChEBI" id="CHEBI:48828"/>
    </cofactor>
</comment>
<evidence type="ECO:0000256" key="11">
    <source>
        <dbReference type="ARBA" id="ARBA00023316"/>
    </source>
</evidence>
<evidence type="ECO:0000313" key="14">
    <source>
        <dbReference type="Proteomes" id="UP000307440"/>
    </source>
</evidence>